<keyword evidence="1" id="KW-0732">Signal</keyword>
<evidence type="ECO:0000313" key="3">
    <source>
        <dbReference type="Proteomes" id="UP000236724"/>
    </source>
</evidence>
<dbReference type="EMBL" id="FMSV02000029">
    <property type="protein sequence ID" value="SEH04238.1"/>
    <property type="molecule type" value="Genomic_DNA"/>
</dbReference>
<dbReference type="Proteomes" id="UP000236724">
    <property type="component" value="Unassembled WGS sequence"/>
</dbReference>
<dbReference type="RefSeq" id="WP_103918328.1">
    <property type="nucleotide sequence ID" value="NZ_FMSV02000029.1"/>
</dbReference>
<evidence type="ECO:0000256" key="1">
    <source>
        <dbReference type="SAM" id="SignalP"/>
    </source>
</evidence>
<gene>
    <name evidence="2" type="ORF">MBHS_00083</name>
</gene>
<reference evidence="2 3" key="1">
    <citation type="submission" date="2016-10" db="EMBL/GenBank/DDBJ databases">
        <authorList>
            <person name="de Groot N.N."/>
        </authorList>
    </citation>
    <scope>NUCLEOTIDE SEQUENCE [LARGE SCALE GENOMIC DNA]</scope>
    <source>
        <strain evidence="2">MBHS1</strain>
    </source>
</reference>
<sequence>MKNSLYLGGILLIATSQVMAESCISRYTVDGHLNIPCVDVPGLGIFNVDMVQPSIEEFVFVLNNAVSTTLPEVPDLPVNNADLNLFSLKLNGSVTLNTPSGASISTSCAFDAAQSRLVCPNTFPEYTEGGTWTVSGFNFNGYESGIDYTHFYINHDTNKYMYYDYAQGENFDTNIDKVSFEVPISTQPDTSTPVLTTIENPDAFVANGYTVIIQGSDNISGIKSASIGFKDINDPNSSLYTTSCNPLGNEKFFCSVGTDSYVFSDNLGKTVKVIFQLEDYAGNVKFYGDSETNGFYYGTQINIIQTTLSEPSLASPDLTSTPELKSIQALKTTVVAGEPASFMVTVNTQNGVWNRLSATVSETEGSDSSYIYCDAVSQEQFLCSGSFAPSKPGTWLIKRLRFYNTANSSNNKTYEADSATSNYVYTDSNATPPTVTESGIPALQLNITTATPLTSTQNGIIVNVTGLSIDNAIINNRFATIFIDLNLQ</sequence>
<evidence type="ECO:0000313" key="2">
    <source>
        <dbReference type="EMBL" id="SEH04238.1"/>
    </source>
</evidence>
<feature type="signal peptide" evidence="1">
    <location>
        <begin position="1"/>
        <end position="20"/>
    </location>
</feature>
<organism evidence="2 3">
    <name type="scientific">Candidatus Venteria ishoeyi</name>
    <dbReference type="NCBI Taxonomy" id="1899563"/>
    <lineage>
        <taxon>Bacteria</taxon>
        <taxon>Pseudomonadati</taxon>
        <taxon>Pseudomonadota</taxon>
        <taxon>Gammaproteobacteria</taxon>
        <taxon>Thiotrichales</taxon>
        <taxon>Thiotrichaceae</taxon>
        <taxon>Venteria</taxon>
    </lineage>
</organism>
<accession>A0A1H6F263</accession>
<feature type="chain" id="PRO_5014673668" evidence="1">
    <location>
        <begin position="21"/>
        <end position="488"/>
    </location>
</feature>
<dbReference type="AlphaFoldDB" id="A0A1H6F263"/>
<proteinExistence type="predicted"/>
<name>A0A1H6F263_9GAMM</name>
<protein>
    <submittedName>
        <fullName evidence="2">Uncharacterized protein</fullName>
    </submittedName>
</protein>
<keyword evidence="3" id="KW-1185">Reference proteome</keyword>